<dbReference type="AlphaFoldDB" id="A0A1Y5MR64"/>
<protein>
    <recommendedName>
        <fullName evidence="3">Transcription factor zinc-finger domain-containing protein</fullName>
    </recommendedName>
</protein>
<gene>
    <name evidence="1" type="ORF">B9N62_07080</name>
</gene>
<proteinExistence type="predicted"/>
<evidence type="ECO:0008006" key="3">
    <source>
        <dbReference type="Google" id="ProtNLM"/>
    </source>
</evidence>
<name>A0A1Y5MR64_9BACT</name>
<evidence type="ECO:0000313" key="2">
    <source>
        <dbReference type="Proteomes" id="UP000195967"/>
    </source>
</evidence>
<dbReference type="EMBL" id="NDYO01000008">
    <property type="protein sequence ID" value="OUT11090.1"/>
    <property type="molecule type" value="Genomic_DNA"/>
</dbReference>
<organism evidence="1 2">
    <name type="scientific">Campylobacter concisus</name>
    <dbReference type="NCBI Taxonomy" id="199"/>
    <lineage>
        <taxon>Bacteria</taxon>
        <taxon>Pseudomonadati</taxon>
        <taxon>Campylobacterota</taxon>
        <taxon>Epsilonproteobacteria</taxon>
        <taxon>Campylobacterales</taxon>
        <taxon>Campylobacteraceae</taxon>
        <taxon>Campylobacter</taxon>
    </lineage>
</organism>
<sequence length="61" mass="7174">MLCPKCACEKTSVLKTIKGLKNIRMRRCEGCGYSWMTEEKPIKDKELIEYAEYIERIEGKK</sequence>
<reference evidence="1 2" key="1">
    <citation type="submission" date="2017-04" db="EMBL/GenBank/DDBJ databases">
        <title>Complete genome of Campylobacter concisus ATCC 33237T and draft genomes for an additional eight well characterized C. concisus strains.</title>
        <authorList>
            <person name="Cornelius A.J."/>
            <person name="Miller W.G."/>
            <person name="Lastovica A.J."/>
            <person name="On S.L."/>
            <person name="French N.P."/>
            <person name="Vandenberg O."/>
            <person name="Biggs P.J."/>
        </authorList>
    </citation>
    <scope>NUCLEOTIDE SEQUENCE [LARGE SCALE GENOMIC DNA]</scope>
    <source>
        <strain evidence="1 2">Lasto28.99</strain>
    </source>
</reference>
<dbReference type="Proteomes" id="UP000195967">
    <property type="component" value="Unassembled WGS sequence"/>
</dbReference>
<comment type="caution">
    <text evidence="1">The sequence shown here is derived from an EMBL/GenBank/DDBJ whole genome shotgun (WGS) entry which is preliminary data.</text>
</comment>
<dbReference type="RefSeq" id="WP_021090302.1">
    <property type="nucleotide sequence ID" value="NZ_CABMKR010000008.1"/>
</dbReference>
<accession>A0A1Y5MR64</accession>
<evidence type="ECO:0000313" key="1">
    <source>
        <dbReference type="EMBL" id="OUT11090.1"/>
    </source>
</evidence>